<comment type="similarity">
    <text evidence="2">Belongs to the glycosyltransferase 8 family.</text>
</comment>
<dbReference type="InterPro" id="IPR002495">
    <property type="entry name" value="Glyco_trans_8"/>
</dbReference>
<sequence>MKIAKKRIFVYVCYCFLIIMLLFWIYKLPMYDDPQSFMSSKMKREEIVIAVVTCGSRVYETLNLLKSVLLFNTGEYPLKFVIITERSLMDHFSEKLDDWKQVLKDSFTFELMSLTFPERNRKEWINLFKPCAAQRLFLPSLLSHMDSVLYLDTDTLFLSSVVDAWKMFRQFNSSQIVGLSPEHEDTSVGWYNRFARHPFYGSLGLNSGVMLMNLTRMRNFQWEQKILPIYKEYRTKITWGDQDLINILFFFHPEKLYVFPCEWNYRPDHCMYMSVCKAPSGVRIVHGNRGYFHSEKQPAFREIYSAIQEYQIGSDPYRHFLLPLIVRFKDISVTNSNCGKVTDKFLYKAKQMFKDNYNYE</sequence>
<keyword evidence="8" id="KW-0472">Membrane</keyword>
<keyword evidence="14" id="KW-1185">Reference proteome</keyword>
<evidence type="ECO:0000256" key="8">
    <source>
        <dbReference type="ARBA" id="ARBA00023136"/>
    </source>
</evidence>
<dbReference type="PANTHER" id="PTHR46012">
    <property type="entry name" value="IP22168P"/>
    <property type="match status" value="1"/>
</dbReference>
<dbReference type="EMBL" id="AJVK01007413">
    <property type="status" value="NOT_ANNOTATED_CDS"/>
    <property type="molecule type" value="Genomic_DNA"/>
</dbReference>
<evidence type="ECO:0000256" key="10">
    <source>
        <dbReference type="ARBA" id="ARBA00037301"/>
    </source>
</evidence>
<accession>A0A1B0F073</accession>
<keyword evidence="5" id="KW-0812">Transmembrane</keyword>
<evidence type="ECO:0000256" key="9">
    <source>
        <dbReference type="ARBA" id="ARBA00023180"/>
    </source>
</evidence>
<dbReference type="Gene3D" id="3.90.550.10">
    <property type="entry name" value="Spore Coat Polysaccharide Biosynthesis Protein SpsA, Chain A"/>
    <property type="match status" value="1"/>
</dbReference>
<keyword evidence="4" id="KW-0808">Transferase</keyword>
<proteinExistence type="inferred from homology"/>
<dbReference type="VEuPathDB" id="VectorBase:PPAI009881"/>
<dbReference type="SUPFAM" id="SSF53448">
    <property type="entry name" value="Nucleotide-diphospho-sugar transferases"/>
    <property type="match status" value="1"/>
</dbReference>
<evidence type="ECO:0000313" key="14">
    <source>
        <dbReference type="Proteomes" id="UP000092462"/>
    </source>
</evidence>
<evidence type="ECO:0000256" key="6">
    <source>
        <dbReference type="ARBA" id="ARBA00022968"/>
    </source>
</evidence>
<dbReference type="GO" id="GO:0016266">
    <property type="term" value="P:protein O-linked glycosylation via N-acetyl-galactosamine"/>
    <property type="evidence" value="ECO:0007669"/>
    <property type="project" value="TreeGrafter"/>
</dbReference>
<name>A0A1B0F073_PHLPP</name>
<evidence type="ECO:0000256" key="4">
    <source>
        <dbReference type="ARBA" id="ARBA00022679"/>
    </source>
</evidence>
<evidence type="ECO:0000256" key="5">
    <source>
        <dbReference type="ARBA" id="ARBA00022692"/>
    </source>
</evidence>
<dbReference type="GO" id="GO:0140563">
    <property type="term" value="F:UDP-D-xylose:beta-D-glucoside alpha-1,3-D-xylosyltransferase activity"/>
    <property type="evidence" value="ECO:0007669"/>
    <property type="project" value="UniProtKB-EC"/>
</dbReference>
<dbReference type="GO" id="GO:0016020">
    <property type="term" value="C:membrane"/>
    <property type="evidence" value="ECO:0007669"/>
    <property type="project" value="UniProtKB-SubCell"/>
</dbReference>
<dbReference type="EnsemblMetazoa" id="PPAI009881-RA">
    <property type="protein sequence ID" value="PPAI009881-PA"/>
    <property type="gene ID" value="PPAI009881"/>
</dbReference>
<keyword evidence="7" id="KW-1133">Transmembrane helix</keyword>
<dbReference type="InterPro" id="IPR051993">
    <property type="entry name" value="Glycosyltransferase_8"/>
</dbReference>
<keyword evidence="3" id="KW-0328">Glycosyltransferase</keyword>
<organism evidence="13 14">
    <name type="scientific">Phlebotomus papatasi</name>
    <name type="common">Sandfly</name>
    <dbReference type="NCBI Taxonomy" id="29031"/>
    <lineage>
        <taxon>Eukaryota</taxon>
        <taxon>Metazoa</taxon>
        <taxon>Ecdysozoa</taxon>
        <taxon>Arthropoda</taxon>
        <taxon>Hexapoda</taxon>
        <taxon>Insecta</taxon>
        <taxon>Pterygota</taxon>
        <taxon>Neoptera</taxon>
        <taxon>Endopterygota</taxon>
        <taxon>Diptera</taxon>
        <taxon>Nematocera</taxon>
        <taxon>Psychodoidea</taxon>
        <taxon>Psychodidae</taxon>
        <taxon>Phlebotomus</taxon>
        <taxon>Phlebotomus</taxon>
    </lineage>
</organism>
<comment type="catalytic activity">
    <reaction evidence="12">
        <text>3-O-(beta-D-glucosyl)-L-seryl-[EGF-like domain protein] + UDP-alpha-D-xylose = 3-O-[alpha-D-xylosyl-(1-&gt;3)-beta-D-glucosyl]-L-seryl-[EGF-like domain protein] + UDP + H(+)</text>
        <dbReference type="Rhea" id="RHEA:56064"/>
        <dbReference type="Rhea" id="RHEA-COMP:14610"/>
        <dbReference type="Rhea" id="RHEA-COMP:14611"/>
        <dbReference type="ChEBI" id="CHEBI:15378"/>
        <dbReference type="ChEBI" id="CHEBI:57632"/>
        <dbReference type="ChEBI" id="CHEBI:58223"/>
        <dbReference type="ChEBI" id="CHEBI:140575"/>
        <dbReference type="ChEBI" id="CHEBI:140576"/>
        <dbReference type="EC" id="2.4.2.42"/>
    </reaction>
</comment>
<protein>
    <recommendedName>
        <fullName evidence="11">UDP-D-xylose:beta-D-glucoside alpha-1,3-D-xylosyltransferase</fullName>
        <ecNumber evidence="11">2.4.2.42</ecNumber>
    </recommendedName>
</protein>
<dbReference type="EC" id="2.4.2.42" evidence="11"/>
<evidence type="ECO:0000256" key="2">
    <source>
        <dbReference type="ARBA" id="ARBA00006351"/>
    </source>
</evidence>
<evidence type="ECO:0000256" key="7">
    <source>
        <dbReference type="ARBA" id="ARBA00022989"/>
    </source>
</evidence>
<dbReference type="InterPro" id="IPR029044">
    <property type="entry name" value="Nucleotide-diphossugar_trans"/>
</dbReference>
<keyword evidence="9" id="KW-0325">Glycoprotein</keyword>
<dbReference type="AlphaFoldDB" id="A0A1B0F073"/>
<evidence type="ECO:0000256" key="3">
    <source>
        <dbReference type="ARBA" id="ARBA00022676"/>
    </source>
</evidence>
<dbReference type="Proteomes" id="UP000092462">
    <property type="component" value="Unassembled WGS sequence"/>
</dbReference>
<evidence type="ECO:0000256" key="12">
    <source>
        <dbReference type="ARBA" id="ARBA00049181"/>
    </source>
</evidence>
<reference evidence="13" key="1">
    <citation type="submission" date="2022-08" db="UniProtKB">
        <authorList>
            <consortium name="EnsemblMetazoa"/>
        </authorList>
    </citation>
    <scope>IDENTIFICATION</scope>
    <source>
        <strain evidence="13">Israel</strain>
    </source>
</reference>
<evidence type="ECO:0000256" key="1">
    <source>
        <dbReference type="ARBA" id="ARBA00004606"/>
    </source>
</evidence>
<evidence type="ECO:0000256" key="11">
    <source>
        <dbReference type="ARBA" id="ARBA00038854"/>
    </source>
</evidence>
<comment type="function">
    <text evidence="10">Glycosyltransferase which elongates the O-linked glucose attached to EGF-like repeats in the extracellular domain of Notch proteins by catalyzing the addition of xylose.</text>
</comment>
<keyword evidence="6" id="KW-0735">Signal-anchor</keyword>
<comment type="subcellular location">
    <subcellularLocation>
        <location evidence="1">Membrane</location>
        <topology evidence="1">Single-pass type II membrane protein</topology>
    </subcellularLocation>
</comment>
<dbReference type="PANTHER" id="PTHR46012:SF2">
    <property type="entry name" value="IP22168P"/>
    <property type="match status" value="1"/>
</dbReference>
<evidence type="ECO:0000313" key="13">
    <source>
        <dbReference type="EnsemblMetazoa" id="PPAI009881-PA"/>
    </source>
</evidence>
<dbReference type="Pfam" id="PF01501">
    <property type="entry name" value="Glyco_transf_8"/>
    <property type="match status" value="1"/>
</dbReference>